<dbReference type="EMBL" id="JARPUR010000006">
    <property type="protein sequence ID" value="KAK4873908.1"/>
    <property type="molecule type" value="Genomic_DNA"/>
</dbReference>
<evidence type="ECO:0000256" key="11">
    <source>
        <dbReference type="ARBA" id="ARBA00093250"/>
    </source>
</evidence>
<dbReference type="GO" id="GO:0050241">
    <property type="term" value="F:pyrroline-2-carboxylate reductase activity"/>
    <property type="evidence" value="ECO:0007669"/>
    <property type="project" value="UniProtKB-EC"/>
</dbReference>
<evidence type="ECO:0000256" key="16">
    <source>
        <dbReference type="ARBA" id="ARBA00093598"/>
    </source>
</evidence>
<dbReference type="GO" id="GO:0042562">
    <property type="term" value="F:hormone binding"/>
    <property type="evidence" value="ECO:0007669"/>
    <property type="project" value="TreeGrafter"/>
</dbReference>
<dbReference type="Proteomes" id="UP001353858">
    <property type="component" value="Unassembled WGS sequence"/>
</dbReference>
<comment type="catalytic activity">
    <reaction evidence="9">
        <text>(S)-cystathionine ketimine + NADPH + 2 H(+) = (3R,5S)-2,3,5,6,7-pentahydro-1,4-thiazepine-3,5-dicarboxylate + NADP(+)</text>
        <dbReference type="Rhea" id="RHEA:68036"/>
        <dbReference type="ChEBI" id="CHEBI:15378"/>
        <dbReference type="ChEBI" id="CHEBI:57783"/>
        <dbReference type="ChEBI" id="CHEBI:58349"/>
        <dbReference type="ChEBI" id="CHEBI:176808"/>
        <dbReference type="ChEBI" id="CHEBI:176810"/>
    </reaction>
    <physiologicalReaction direction="left-to-right" evidence="9">
        <dbReference type="Rhea" id="RHEA:68037"/>
    </physiologicalReaction>
</comment>
<comment type="catalytic activity">
    <reaction evidence="14">
        <text>L-pipecolate + NADP(+) = Delta(1)-piperideine-2-carboxylate + NADPH + H(+)</text>
        <dbReference type="Rhea" id="RHEA:12524"/>
        <dbReference type="ChEBI" id="CHEBI:15378"/>
        <dbReference type="ChEBI" id="CHEBI:57783"/>
        <dbReference type="ChEBI" id="CHEBI:58349"/>
        <dbReference type="ChEBI" id="CHEBI:61185"/>
        <dbReference type="ChEBI" id="CHEBI:77631"/>
        <dbReference type="EC" id="1.5.1.1"/>
    </reaction>
    <physiologicalReaction direction="right-to-left" evidence="14">
        <dbReference type="Rhea" id="RHEA:12526"/>
    </physiologicalReaction>
</comment>
<evidence type="ECO:0000256" key="12">
    <source>
        <dbReference type="ARBA" id="ARBA00093263"/>
    </source>
</evidence>
<evidence type="ECO:0000256" key="8">
    <source>
        <dbReference type="ARBA" id="ARBA00093226"/>
    </source>
</evidence>
<name>A0AAN7P2K4_9COLE</name>
<dbReference type="InterPro" id="IPR003462">
    <property type="entry name" value="ODC_Mu_crystall"/>
</dbReference>
<evidence type="ECO:0000256" key="1">
    <source>
        <dbReference type="ARBA" id="ARBA00008903"/>
    </source>
</evidence>
<comment type="catalytic activity">
    <reaction evidence="6">
        <text>Delta(2)-thiazoline-2-carboxylate + NADPH + 2 H(+) = L-thiazolidine-2-carboxylate + NADP(+)</text>
        <dbReference type="Rhea" id="RHEA:68072"/>
        <dbReference type="ChEBI" id="CHEBI:15378"/>
        <dbReference type="ChEBI" id="CHEBI:57783"/>
        <dbReference type="ChEBI" id="CHEBI:58349"/>
        <dbReference type="ChEBI" id="CHEBI:176895"/>
        <dbReference type="ChEBI" id="CHEBI:176896"/>
    </reaction>
    <physiologicalReaction direction="left-to-right" evidence="6">
        <dbReference type="Rhea" id="RHEA:68073"/>
    </physiologicalReaction>
</comment>
<evidence type="ECO:0000256" key="9">
    <source>
        <dbReference type="ARBA" id="ARBA00093227"/>
    </source>
</evidence>
<dbReference type="SUPFAM" id="SSF51735">
    <property type="entry name" value="NAD(P)-binding Rossmann-fold domains"/>
    <property type="match status" value="1"/>
</dbReference>
<comment type="catalytic activity">
    <reaction evidence="8">
        <text>(3R)-1,4-thiomorpholine-3-carboxylate + NAD(+) = 3,4-dehydrothiomorpholine-3-carboxylate + NADH + 2 H(+)</text>
        <dbReference type="Rhea" id="RHEA:12504"/>
        <dbReference type="ChEBI" id="CHEBI:15378"/>
        <dbReference type="ChEBI" id="CHEBI:57540"/>
        <dbReference type="ChEBI" id="CHEBI:57945"/>
        <dbReference type="ChEBI" id="CHEBI:58517"/>
        <dbReference type="ChEBI" id="CHEBI:176873"/>
        <dbReference type="EC" id="1.5.1.25"/>
    </reaction>
    <physiologicalReaction direction="right-to-left" evidence="8">
        <dbReference type="Rhea" id="RHEA:12506"/>
    </physiologicalReaction>
</comment>
<comment type="similarity">
    <text evidence="1">Belongs to the ornithine cyclodeaminase/mu-crystallin family.</text>
</comment>
<evidence type="ECO:0000256" key="17">
    <source>
        <dbReference type="ARBA" id="ARBA00093650"/>
    </source>
</evidence>
<dbReference type="PIRSF" id="PIRSF001439">
    <property type="entry name" value="CryM"/>
    <property type="match status" value="1"/>
</dbReference>
<dbReference type="EC" id="1.5.1.25" evidence="2"/>
<keyword evidence="19" id="KW-1185">Reference proteome</keyword>
<dbReference type="InterPro" id="IPR036291">
    <property type="entry name" value="NAD(P)-bd_dom_sf"/>
</dbReference>
<comment type="subunit">
    <text evidence="15">Homodimer. Binds the thyroid hormone triiodothyronine (T3); T3 binding inhibits enzymatic activity.</text>
</comment>
<reference evidence="19" key="1">
    <citation type="submission" date="2023-01" db="EMBL/GenBank/DDBJ databases">
        <title>Key to firefly adult light organ development and bioluminescence: homeobox transcription factors regulate luciferase expression and transportation to peroxisome.</title>
        <authorList>
            <person name="Fu X."/>
        </authorList>
    </citation>
    <scope>NUCLEOTIDE SEQUENCE [LARGE SCALE GENOMIC DNA]</scope>
</reference>
<dbReference type="Pfam" id="PF02423">
    <property type="entry name" value="OCD_Mu_crystall"/>
    <property type="match status" value="1"/>
</dbReference>
<evidence type="ECO:0000256" key="15">
    <source>
        <dbReference type="ARBA" id="ARBA00093567"/>
    </source>
</evidence>
<dbReference type="GO" id="GO:0005737">
    <property type="term" value="C:cytoplasm"/>
    <property type="evidence" value="ECO:0007669"/>
    <property type="project" value="TreeGrafter"/>
</dbReference>
<evidence type="ECO:0000256" key="13">
    <source>
        <dbReference type="ARBA" id="ARBA00093264"/>
    </source>
</evidence>
<evidence type="ECO:0000313" key="18">
    <source>
        <dbReference type="EMBL" id="KAK4873908.1"/>
    </source>
</evidence>
<evidence type="ECO:0000256" key="3">
    <source>
        <dbReference type="ARBA" id="ARBA00015173"/>
    </source>
</evidence>
<gene>
    <name evidence="18" type="ORF">RN001_013268</name>
</gene>
<evidence type="ECO:0000256" key="6">
    <source>
        <dbReference type="ARBA" id="ARBA00093197"/>
    </source>
</evidence>
<dbReference type="GO" id="GO:0047127">
    <property type="term" value="F:thiomorpholine-carboxylate dehydrogenase activity"/>
    <property type="evidence" value="ECO:0007669"/>
    <property type="project" value="UniProtKB-EC"/>
</dbReference>
<dbReference type="InterPro" id="IPR023401">
    <property type="entry name" value="ODC_N"/>
</dbReference>
<comment type="catalytic activity">
    <reaction evidence="10">
        <text>(R)-lanthionine ketimine + NADPH + 2 H(+) = (3R,5R)-1,4-thiomorpholine-3,5-dicarboxylate + NADP(+)</text>
        <dbReference type="Rhea" id="RHEA:68040"/>
        <dbReference type="ChEBI" id="CHEBI:15378"/>
        <dbReference type="ChEBI" id="CHEBI:57783"/>
        <dbReference type="ChEBI" id="CHEBI:58349"/>
        <dbReference type="ChEBI" id="CHEBI:176891"/>
        <dbReference type="ChEBI" id="CHEBI:176892"/>
    </reaction>
    <physiologicalReaction direction="left-to-right" evidence="10">
        <dbReference type="Rhea" id="RHEA:68041"/>
    </physiologicalReaction>
</comment>
<evidence type="ECO:0000256" key="5">
    <source>
        <dbReference type="ARBA" id="ARBA00093190"/>
    </source>
</evidence>
<evidence type="ECO:0000256" key="14">
    <source>
        <dbReference type="ARBA" id="ARBA00093273"/>
    </source>
</evidence>
<accession>A0AAN7P2K4</accession>
<dbReference type="EC" id="1.5.1.1" evidence="16"/>
<evidence type="ECO:0000256" key="4">
    <source>
        <dbReference type="ARBA" id="ARBA00033420"/>
    </source>
</evidence>
<evidence type="ECO:0000313" key="19">
    <source>
        <dbReference type="Proteomes" id="UP001353858"/>
    </source>
</evidence>
<proteinExistence type="inferred from homology"/>
<organism evidence="18 19">
    <name type="scientific">Aquatica leii</name>
    <dbReference type="NCBI Taxonomy" id="1421715"/>
    <lineage>
        <taxon>Eukaryota</taxon>
        <taxon>Metazoa</taxon>
        <taxon>Ecdysozoa</taxon>
        <taxon>Arthropoda</taxon>
        <taxon>Hexapoda</taxon>
        <taxon>Insecta</taxon>
        <taxon>Pterygota</taxon>
        <taxon>Neoptera</taxon>
        <taxon>Endopterygota</taxon>
        <taxon>Coleoptera</taxon>
        <taxon>Polyphaga</taxon>
        <taxon>Elateriformia</taxon>
        <taxon>Elateroidea</taxon>
        <taxon>Lampyridae</taxon>
        <taxon>Luciolinae</taxon>
        <taxon>Aquatica</taxon>
    </lineage>
</organism>
<dbReference type="AlphaFoldDB" id="A0AAN7P2K4"/>
<evidence type="ECO:0000256" key="2">
    <source>
        <dbReference type="ARBA" id="ARBA00012883"/>
    </source>
</evidence>
<dbReference type="PANTHER" id="PTHR13812">
    <property type="entry name" value="KETIMINE REDUCTASE MU-CRYSTALLIN"/>
    <property type="match status" value="1"/>
</dbReference>
<dbReference type="PANTHER" id="PTHR13812:SF19">
    <property type="entry name" value="KETIMINE REDUCTASE MU-CRYSTALLIN"/>
    <property type="match status" value="1"/>
</dbReference>
<comment type="catalytic activity">
    <reaction evidence="11">
        <text>(S)-cystathionine ketimine + NADH + 2 H(+) = (3R,5S)-2,3,5,6,7-pentahydro-1,4-thiazepine-3,5-dicarboxylate + NAD(+)</text>
        <dbReference type="Rhea" id="RHEA:68032"/>
        <dbReference type="ChEBI" id="CHEBI:15378"/>
        <dbReference type="ChEBI" id="CHEBI:57540"/>
        <dbReference type="ChEBI" id="CHEBI:57945"/>
        <dbReference type="ChEBI" id="CHEBI:176808"/>
        <dbReference type="ChEBI" id="CHEBI:176810"/>
    </reaction>
    <physiologicalReaction direction="left-to-right" evidence="11">
        <dbReference type="Rhea" id="RHEA:68033"/>
    </physiologicalReaction>
</comment>
<sequence>MTCAYKYISEACVLQLLTWEKSFEATECALKSVANGCAFQPPRGKVKLPGKFDFIFLMPGYLKDDKYGASISCVFTKCVDNPKRNPPLPIVHTDVTLLDDNTGVTKAIIAGNTIMEWSTAAATTIATKYLHSGKPNKILAVIGASFQGRIHAIGLQKYFNFDEVAKELNSSFNRNVFIATDTVEDAVKNADVIVTATTAEQTLVKWEWVKKGAHINAIGVFPFNIELDAATYRACKVYGDYWDGIKTELNHIEALGVKFEGQIGDVIVGNIPVPGPNDTTIFQSLGMGVEYAAIARLVYDLHESKPNCH</sequence>
<comment type="catalytic activity">
    <reaction evidence="13">
        <text>L-proline + NAD(+) = 1-pyrroline-2-carboxylate + NADH + H(+)</text>
        <dbReference type="Rhea" id="RHEA:20321"/>
        <dbReference type="ChEBI" id="CHEBI:15378"/>
        <dbReference type="ChEBI" id="CHEBI:39785"/>
        <dbReference type="ChEBI" id="CHEBI:57540"/>
        <dbReference type="ChEBI" id="CHEBI:57945"/>
        <dbReference type="ChEBI" id="CHEBI:60039"/>
        <dbReference type="EC" id="1.5.1.1"/>
    </reaction>
    <physiologicalReaction direction="right-to-left" evidence="13">
        <dbReference type="Rhea" id="RHEA:20323"/>
    </physiologicalReaction>
</comment>
<comment type="caution">
    <text evidence="18">The sequence shown here is derived from an EMBL/GenBank/DDBJ whole genome shotgun (WGS) entry which is preliminary data.</text>
</comment>
<comment type="catalytic activity">
    <reaction evidence="7">
        <text>L-proline + NADP(+) = 1-pyrroline-2-carboxylate + NADPH + H(+)</text>
        <dbReference type="Rhea" id="RHEA:20317"/>
        <dbReference type="ChEBI" id="CHEBI:15378"/>
        <dbReference type="ChEBI" id="CHEBI:39785"/>
        <dbReference type="ChEBI" id="CHEBI:57783"/>
        <dbReference type="ChEBI" id="CHEBI:58349"/>
        <dbReference type="ChEBI" id="CHEBI:60039"/>
        <dbReference type="EC" id="1.5.1.1"/>
    </reaction>
    <physiologicalReaction direction="right-to-left" evidence="7">
        <dbReference type="Rhea" id="RHEA:20319"/>
    </physiologicalReaction>
</comment>
<comment type="catalytic activity">
    <reaction evidence="5">
        <text>L-pipecolate + NAD(+) = Delta(1)-piperideine-2-carboxylate + NADH + H(+)</text>
        <dbReference type="Rhea" id="RHEA:30807"/>
        <dbReference type="ChEBI" id="CHEBI:15378"/>
        <dbReference type="ChEBI" id="CHEBI:57540"/>
        <dbReference type="ChEBI" id="CHEBI:57945"/>
        <dbReference type="ChEBI" id="CHEBI:61185"/>
        <dbReference type="ChEBI" id="CHEBI:77631"/>
        <dbReference type="EC" id="1.5.1.1"/>
    </reaction>
    <physiologicalReaction direction="right-to-left" evidence="5">
        <dbReference type="Rhea" id="RHEA:30809"/>
    </physiologicalReaction>
</comment>
<evidence type="ECO:0000256" key="7">
    <source>
        <dbReference type="ARBA" id="ARBA00093203"/>
    </source>
</evidence>
<comment type="catalytic activity">
    <reaction evidence="12">
        <text>(3R)-1,4-thiomorpholine-3-carboxylate + NADP(+) = 3,4-dehydrothiomorpholine-3-carboxylate + NADPH + 2 H(+)</text>
        <dbReference type="Rhea" id="RHEA:12500"/>
        <dbReference type="ChEBI" id="CHEBI:15378"/>
        <dbReference type="ChEBI" id="CHEBI:57783"/>
        <dbReference type="ChEBI" id="CHEBI:58349"/>
        <dbReference type="ChEBI" id="CHEBI:58517"/>
        <dbReference type="ChEBI" id="CHEBI:176873"/>
        <dbReference type="EC" id="1.5.1.25"/>
    </reaction>
    <physiologicalReaction direction="right-to-left" evidence="12">
        <dbReference type="Rhea" id="RHEA:12502"/>
    </physiologicalReaction>
</comment>
<dbReference type="Gene3D" id="3.40.50.720">
    <property type="entry name" value="NAD(P)-binding Rossmann-like Domain"/>
    <property type="match status" value="1"/>
</dbReference>
<evidence type="ECO:0000256" key="10">
    <source>
        <dbReference type="ARBA" id="ARBA00093248"/>
    </source>
</evidence>
<protein>
    <recommendedName>
        <fullName evidence="3">Ketimine reductase mu-crystallin</fullName>
        <ecNumber evidence="16">1.5.1.1</ecNumber>
        <ecNumber evidence="2">1.5.1.25</ecNumber>
    </recommendedName>
    <alternativeName>
        <fullName evidence="17">1-piperideine-2-carboxylate/1-pyrroline-2-carboxylate reductase</fullName>
    </alternativeName>
    <alternativeName>
        <fullName evidence="4">NADP-regulated thyroid-hormone-binding protein</fullName>
    </alternativeName>
</protein>
<dbReference type="Gene3D" id="3.30.1780.10">
    <property type="entry name" value="ornithine cyclodeaminase, domain 1"/>
    <property type="match status" value="1"/>
</dbReference>